<keyword evidence="2 4" id="KW-0479">Metal-binding</keyword>
<dbReference type="Proteomes" id="UP000248790">
    <property type="component" value="Unassembled WGS sequence"/>
</dbReference>
<keyword evidence="7" id="KW-1185">Reference proteome</keyword>
<name>A0A327X8X2_LARAB</name>
<dbReference type="OrthoDB" id="9811395at2"/>
<evidence type="ECO:0000256" key="2">
    <source>
        <dbReference type="ARBA" id="ARBA00022723"/>
    </source>
</evidence>
<evidence type="ECO:0000313" key="6">
    <source>
        <dbReference type="EMBL" id="RAK02333.1"/>
    </source>
</evidence>
<dbReference type="SUPFAM" id="SSF46626">
    <property type="entry name" value="Cytochrome c"/>
    <property type="match status" value="1"/>
</dbReference>
<gene>
    <name evidence="6" type="ORF">LX87_00453</name>
</gene>
<evidence type="ECO:0000256" key="4">
    <source>
        <dbReference type="PROSITE-ProRule" id="PRU00433"/>
    </source>
</evidence>
<evidence type="ECO:0000256" key="3">
    <source>
        <dbReference type="ARBA" id="ARBA00023004"/>
    </source>
</evidence>
<reference evidence="6 7" key="1">
    <citation type="submission" date="2018-06" db="EMBL/GenBank/DDBJ databases">
        <title>Genomic Encyclopedia of Archaeal and Bacterial Type Strains, Phase II (KMG-II): from individual species to whole genera.</title>
        <authorList>
            <person name="Goeker M."/>
        </authorList>
    </citation>
    <scope>NUCLEOTIDE SEQUENCE [LARGE SCALE GENOMIC DNA]</scope>
    <source>
        <strain evidence="6 7">DSM 21851</strain>
    </source>
</reference>
<dbReference type="Gene3D" id="1.10.760.10">
    <property type="entry name" value="Cytochrome c-like domain"/>
    <property type="match status" value="1"/>
</dbReference>
<comment type="caution">
    <text evidence="6">The sequence shown here is derived from an EMBL/GenBank/DDBJ whole genome shotgun (WGS) entry which is preliminary data.</text>
</comment>
<dbReference type="PANTHER" id="PTHR40394:SF2">
    <property type="entry name" value="QUINOL:CYTOCHROME C OXIDOREDUCTASE MEMBRANE PROTEIN"/>
    <property type="match status" value="1"/>
</dbReference>
<dbReference type="InterPro" id="IPR036909">
    <property type="entry name" value="Cyt_c-like_dom_sf"/>
</dbReference>
<dbReference type="GO" id="GO:0009055">
    <property type="term" value="F:electron transfer activity"/>
    <property type="evidence" value="ECO:0007669"/>
    <property type="project" value="InterPro"/>
</dbReference>
<dbReference type="GO" id="GO:0046872">
    <property type="term" value="F:metal ion binding"/>
    <property type="evidence" value="ECO:0007669"/>
    <property type="project" value="UniProtKB-KW"/>
</dbReference>
<dbReference type="InterPro" id="IPR009056">
    <property type="entry name" value="Cyt_c-like_dom"/>
</dbReference>
<dbReference type="EMBL" id="QLMC01000001">
    <property type="protein sequence ID" value="RAK02333.1"/>
    <property type="molecule type" value="Genomic_DNA"/>
</dbReference>
<evidence type="ECO:0000313" key="7">
    <source>
        <dbReference type="Proteomes" id="UP000248790"/>
    </source>
</evidence>
<feature type="domain" description="Cytochrome c" evidence="5">
    <location>
        <begin position="54"/>
        <end position="139"/>
    </location>
</feature>
<evidence type="ECO:0000256" key="1">
    <source>
        <dbReference type="ARBA" id="ARBA00022617"/>
    </source>
</evidence>
<dbReference type="PANTHER" id="PTHR40394">
    <property type="entry name" value="LIPOPROTEIN-RELATED"/>
    <property type="match status" value="1"/>
</dbReference>
<organism evidence="6 7">
    <name type="scientific">Larkinella arboricola</name>
    <dbReference type="NCBI Taxonomy" id="643671"/>
    <lineage>
        <taxon>Bacteria</taxon>
        <taxon>Pseudomonadati</taxon>
        <taxon>Bacteroidota</taxon>
        <taxon>Cytophagia</taxon>
        <taxon>Cytophagales</taxon>
        <taxon>Spirosomataceae</taxon>
        <taxon>Larkinella</taxon>
    </lineage>
</organism>
<sequence length="146" mass="16176">MRAYTLLIAGFFALVCLGVMGFTANLKPDEPKQDRWKAPTWADTLKSHYPTEPLTLAQGEELFMEFCSSCHGETGLGDGAAGRSLGAKPANFHDPDVKGQTDGALFWKLSNGRGNMPPFQDVFSEEQRWQLVAYLRKLSAPKTDHK</sequence>
<dbReference type="GO" id="GO:0020037">
    <property type="term" value="F:heme binding"/>
    <property type="evidence" value="ECO:0007669"/>
    <property type="project" value="InterPro"/>
</dbReference>
<dbReference type="RefSeq" id="WP_111626541.1">
    <property type="nucleotide sequence ID" value="NZ_QLMC01000001.1"/>
</dbReference>
<dbReference type="PROSITE" id="PS51007">
    <property type="entry name" value="CYTC"/>
    <property type="match status" value="1"/>
</dbReference>
<protein>
    <submittedName>
        <fullName evidence="6">Cbb3-type cytochrome c oxidase subunit III</fullName>
    </submittedName>
</protein>
<keyword evidence="1 4" id="KW-0349">Heme</keyword>
<keyword evidence="3 4" id="KW-0408">Iron</keyword>
<accession>A0A327X8X2</accession>
<proteinExistence type="predicted"/>
<dbReference type="AlphaFoldDB" id="A0A327X8X2"/>
<dbReference type="Pfam" id="PF13442">
    <property type="entry name" value="Cytochrome_CBB3"/>
    <property type="match status" value="1"/>
</dbReference>
<evidence type="ECO:0000259" key="5">
    <source>
        <dbReference type="PROSITE" id="PS51007"/>
    </source>
</evidence>